<accession>A0A2T2ZWE6</accession>
<organism evidence="2 3">
    <name type="scientific">Coniella lustricola</name>
    <dbReference type="NCBI Taxonomy" id="2025994"/>
    <lineage>
        <taxon>Eukaryota</taxon>
        <taxon>Fungi</taxon>
        <taxon>Dikarya</taxon>
        <taxon>Ascomycota</taxon>
        <taxon>Pezizomycotina</taxon>
        <taxon>Sordariomycetes</taxon>
        <taxon>Sordariomycetidae</taxon>
        <taxon>Diaporthales</taxon>
        <taxon>Schizoparmaceae</taxon>
        <taxon>Coniella</taxon>
    </lineage>
</organism>
<sequence>MRLYAIGDLHLSYPANRNLWAELDLHLDDGLILCGDLAEKAEHLELAFSTATRCFKKVFWCPGNHELYTLAAPSDPAPLRGEAKYNQCVAIARKHGVLTPEDDFFLWEGAGGPALIAPIFTLYDYSFRPAHLKTKEEALKWAEEADTVATDEFILHPDPHPSREAWCDVLVARAEKRLQEALAQNVPLIIVNHWPLREDLVTIPRVPRFILWCGTKKTEDWHTRFNAKVVVSGHLHVRRTDWKDGVRFEECSLGYPRQWDEVVKAGHDVNSFLREILPGPPAPASGEAPTQWRRWT</sequence>
<dbReference type="InterPro" id="IPR029052">
    <property type="entry name" value="Metallo-depent_PP-like"/>
</dbReference>
<dbReference type="InterPro" id="IPR052963">
    <property type="entry name" value="Pantetheine_PDE"/>
</dbReference>
<name>A0A2T2ZWE6_9PEZI</name>
<evidence type="ECO:0000259" key="1">
    <source>
        <dbReference type="Pfam" id="PF00149"/>
    </source>
</evidence>
<dbReference type="PANTHER" id="PTHR36492">
    <property type="match status" value="1"/>
</dbReference>
<dbReference type="STRING" id="2025994.A0A2T2ZWE6"/>
<reference evidence="2 3" key="1">
    <citation type="journal article" date="2018" name="Mycol. Prog.">
        <title>Coniella lustricola, a new species from submerged detritus.</title>
        <authorList>
            <person name="Raudabaugh D.B."/>
            <person name="Iturriaga T."/>
            <person name="Carver A."/>
            <person name="Mondo S."/>
            <person name="Pangilinan J."/>
            <person name="Lipzen A."/>
            <person name="He G."/>
            <person name="Amirebrahimi M."/>
            <person name="Grigoriev I.V."/>
            <person name="Miller A.N."/>
        </authorList>
    </citation>
    <scope>NUCLEOTIDE SEQUENCE [LARGE SCALE GENOMIC DNA]</scope>
    <source>
        <strain evidence="2 3">B22-T-1</strain>
    </source>
</reference>
<proteinExistence type="predicted"/>
<protein>
    <submittedName>
        <fullName evidence="2">Metallo-dependent phosphatase-like protein</fullName>
    </submittedName>
</protein>
<evidence type="ECO:0000313" key="2">
    <source>
        <dbReference type="EMBL" id="PSR78412.1"/>
    </source>
</evidence>
<dbReference type="EMBL" id="KZ678608">
    <property type="protein sequence ID" value="PSR78412.1"/>
    <property type="molecule type" value="Genomic_DNA"/>
</dbReference>
<dbReference type="Proteomes" id="UP000241462">
    <property type="component" value="Unassembled WGS sequence"/>
</dbReference>
<dbReference type="InterPro" id="IPR004843">
    <property type="entry name" value="Calcineurin-like_PHP"/>
</dbReference>
<dbReference type="GO" id="GO:0016787">
    <property type="term" value="F:hydrolase activity"/>
    <property type="evidence" value="ECO:0007669"/>
    <property type="project" value="InterPro"/>
</dbReference>
<dbReference type="SUPFAM" id="SSF56300">
    <property type="entry name" value="Metallo-dependent phosphatases"/>
    <property type="match status" value="1"/>
</dbReference>
<dbReference type="PANTHER" id="PTHR36492:SF2">
    <property type="entry name" value="[ACYL-CARRIER-PROTEIN] PHOSPHODIESTERASE PPTH"/>
    <property type="match status" value="1"/>
</dbReference>
<dbReference type="InParanoid" id="A0A2T2ZWE6"/>
<feature type="domain" description="Calcineurin-like phosphoesterase" evidence="1">
    <location>
        <begin position="1"/>
        <end position="237"/>
    </location>
</feature>
<dbReference type="OrthoDB" id="550558at2759"/>
<dbReference type="Gene3D" id="3.60.21.10">
    <property type="match status" value="1"/>
</dbReference>
<dbReference type="Pfam" id="PF00149">
    <property type="entry name" value="Metallophos"/>
    <property type="match status" value="1"/>
</dbReference>
<keyword evidence="3" id="KW-1185">Reference proteome</keyword>
<gene>
    <name evidence="2" type="ORF">BD289DRAFT_463315</name>
</gene>
<dbReference type="AlphaFoldDB" id="A0A2T2ZWE6"/>
<evidence type="ECO:0000313" key="3">
    <source>
        <dbReference type="Proteomes" id="UP000241462"/>
    </source>
</evidence>